<protein>
    <recommendedName>
        <fullName evidence="1">Reverse transcriptase domain-containing protein</fullName>
    </recommendedName>
</protein>
<dbReference type="AlphaFoldDB" id="A0A452IDV6"/>
<sequence>MDKTESVWAKITLGKKATRASPEIVLGVCYRPPGSDLDMDRDLFNVFNEVNTKGKCVIMGDFNFPDIDWRTSACKNNRGQIFLDVIADGFLHQVVEVPTRGDAILDLVLVSSEDLVEEMVVGDNLGSSDHELIQFKLDGRINKCRSGIRVFDFSRANFKELRKLVREVDWTEELVDLNAEEAWNYFKSQLRRLSEACIPRKGKKTMGRSCRPNWMSKQLREGIRQKQKAYREWKKGRISKESYLGEVRTCRDKVRKAKSRIELDLAKGIKTNSKRFYSHINKKKTKKEEVGPLYTEDGMEVKDNLGMAQHLNKYFASVFNKTSEEPCDDGGMINGNVDMEVDITATEVEAVLEQLDGTKSEGPDNLHPRILKELAREIASPLARIFKQSINSGVVPYDWRIANVVPIFKKGNKSDPGNYRPVSLTSVVCKVLEKILREKVVKDIEVNGNWDELQHGFTKGRSCQTNLISFFEKVTDYLDKGNAVDIIYLDFSKAFDTVPHGELLVKLEKMGMNMKVVSWIRNWLKGRLQRVVLKGELSGWKEVTSGVPQGSVLGPILFNLFITDLGTKSGNVLIKFADDTKLGGIANTEKDRDTIQEDLNHLVNWSNRNRMKYNSEKCKVMHLGINNKNFGYMLGAHQLEATEEEKDLGVLVDSRMTMSRQCDTAVKKANAILGCIRRGISCKDKEVLVPLYKALVRPHLEYCVQFWCPMFKKDEFKLEQVQRRATRMIRGMEKLPYERRLKELGLFSLAKRRLRGDMLALYKYIRGVNVREGEELFKFSTNVGTRTNGYKLDIRKFRLEIRRRFLTIRGVKFWNSLPREVV</sequence>
<reference evidence="3" key="1">
    <citation type="journal article" date="2017" name="PLoS ONE">
        <title>The Agassiz's desert tortoise genome provides a resource for the conservation of a threatened species.</title>
        <authorList>
            <person name="Tollis M."/>
            <person name="DeNardo D.F."/>
            <person name="Cornelius J.A."/>
            <person name="Dolby G.A."/>
            <person name="Edwards T."/>
            <person name="Henen B.T."/>
            <person name="Karl A.E."/>
            <person name="Murphy R.W."/>
            <person name="Kusumi K."/>
        </authorList>
    </citation>
    <scope>NUCLEOTIDE SEQUENCE [LARGE SCALE GENOMIC DNA]</scope>
</reference>
<dbReference type="STRING" id="38772.ENSGAGP00000026059"/>
<evidence type="ECO:0000313" key="3">
    <source>
        <dbReference type="Proteomes" id="UP000291020"/>
    </source>
</evidence>
<dbReference type="PROSITE" id="PS50878">
    <property type="entry name" value="RT_POL"/>
    <property type="match status" value="1"/>
</dbReference>
<dbReference type="InterPro" id="IPR036691">
    <property type="entry name" value="Endo/exonu/phosph_ase_sf"/>
</dbReference>
<dbReference type="Pfam" id="PF14529">
    <property type="entry name" value="Exo_endo_phos_2"/>
    <property type="match status" value="1"/>
</dbReference>
<evidence type="ECO:0000313" key="2">
    <source>
        <dbReference type="Ensembl" id="ENSGAGP00000026059.1"/>
    </source>
</evidence>
<reference evidence="2" key="3">
    <citation type="submission" date="2025-09" db="UniProtKB">
        <authorList>
            <consortium name="Ensembl"/>
        </authorList>
    </citation>
    <scope>IDENTIFICATION</scope>
</reference>
<evidence type="ECO:0000259" key="1">
    <source>
        <dbReference type="PROSITE" id="PS50878"/>
    </source>
</evidence>
<dbReference type="InterPro" id="IPR005135">
    <property type="entry name" value="Endo/exonuclease/phosphatase"/>
</dbReference>
<reference evidence="2" key="2">
    <citation type="submission" date="2025-08" db="UniProtKB">
        <authorList>
            <consortium name="Ensembl"/>
        </authorList>
    </citation>
    <scope>IDENTIFICATION</scope>
</reference>
<keyword evidence="3" id="KW-1185">Reference proteome</keyword>
<dbReference type="GO" id="GO:0003824">
    <property type="term" value="F:catalytic activity"/>
    <property type="evidence" value="ECO:0007669"/>
    <property type="project" value="InterPro"/>
</dbReference>
<dbReference type="Gene3D" id="3.60.10.10">
    <property type="entry name" value="Endonuclease/exonuclease/phosphatase"/>
    <property type="match status" value="1"/>
</dbReference>
<dbReference type="SUPFAM" id="SSF56672">
    <property type="entry name" value="DNA/RNA polymerases"/>
    <property type="match status" value="1"/>
</dbReference>
<dbReference type="Proteomes" id="UP000291020">
    <property type="component" value="Unassembled WGS sequence"/>
</dbReference>
<organism evidence="2 3">
    <name type="scientific">Gopherus agassizii</name>
    <name type="common">Agassiz's desert tortoise</name>
    <dbReference type="NCBI Taxonomy" id="38772"/>
    <lineage>
        <taxon>Eukaryota</taxon>
        <taxon>Metazoa</taxon>
        <taxon>Chordata</taxon>
        <taxon>Craniata</taxon>
        <taxon>Vertebrata</taxon>
        <taxon>Euteleostomi</taxon>
        <taxon>Archelosauria</taxon>
        <taxon>Testudinata</taxon>
        <taxon>Testudines</taxon>
        <taxon>Cryptodira</taxon>
        <taxon>Durocryptodira</taxon>
        <taxon>Testudinoidea</taxon>
        <taxon>Testudinidae</taxon>
        <taxon>Gopherus</taxon>
    </lineage>
</organism>
<proteinExistence type="predicted"/>
<dbReference type="Ensembl" id="ENSGAGT00000029635.1">
    <property type="protein sequence ID" value="ENSGAGP00000026059.1"/>
    <property type="gene ID" value="ENSGAGG00000019034.1"/>
</dbReference>
<dbReference type="CDD" id="cd01650">
    <property type="entry name" value="RT_nLTR_like"/>
    <property type="match status" value="1"/>
</dbReference>
<feature type="domain" description="Reverse transcriptase" evidence="1">
    <location>
        <begin position="388"/>
        <end position="634"/>
    </location>
</feature>
<dbReference type="InterPro" id="IPR043502">
    <property type="entry name" value="DNA/RNA_pol_sf"/>
</dbReference>
<dbReference type="Pfam" id="PF00078">
    <property type="entry name" value="RVT_1"/>
    <property type="match status" value="1"/>
</dbReference>
<accession>A0A452IDV6</accession>
<name>A0A452IDV6_9SAUR</name>
<dbReference type="PANTHER" id="PTHR33332">
    <property type="entry name" value="REVERSE TRANSCRIPTASE DOMAIN-CONTAINING PROTEIN"/>
    <property type="match status" value="1"/>
</dbReference>
<dbReference type="InterPro" id="IPR000477">
    <property type="entry name" value="RT_dom"/>
</dbReference>
<dbReference type="SUPFAM" id="SSF56219">
    <property type="entry name" value="DNase I-like"/>
    <property type="match status" value="1"/>
</dbReference>